<feature type="transmembrane region" description="Helical" evidence="1">
    <location>
        <begin position="150"/>
        <end position="169"/>
    </location>
</feature>
<reference evidence="2" key="1">
    <citation type="submission" date="2014-07" db="EMBL/GenBank/DDBJ databases">
        <authorList>
            <person name="Martin A.A"/>
            <person name="De Silva N."/>
        </authorList>
    </citation>
    <scope>NUCLEOTIDE SEQUENCE</scope>
</reference>
<feature type="transmembrane region" description="Helical" evidence="1">
    <location>
        <begin position="97"/>
        <end position="115"/>
    </location>
</feature>
<feature type="transmembrane region" description="Helical" evidence="1">
    <location>
        <begin position="35"/>
        <end position="57"/>
    </location>
</feature>
<protein>
    <submittedName>
        <fullName evidence="3">Uncharacterized protein</fullName>
    </submittedName>
</protein>
<proteinExistence type="predicted"/>
<accession>A0A0K0F4K3</accession>
<evidence type="ECO:0000313" key="3">
    <source>
        <dbReference type="WBParaSite" id="SVE_0374200.1"/>
    </source>
</evidence>
<keyword evidence="1" id="KW-0472">Membrane</keyword>
<evidence type="ECO:0000256" key="1">
    <source>
        <dbReference type="SAM" id="Phobius"/>
    </source>
</evidence>
<keyword evidence="1" id="KW-0812">Transmembrane</keyword>
<feature type="transmembrane region" description="Helical" evidence="1">
    <location>
        <begin position="64"/>
        <end position="85"/>
    </location>
</feature>
<dbReference type="AlphaFoldDB" id="A0A0K0F4K3"/>
<keyword evidence="2" id="KW-1185">Reference proteome</keyword>
<keyword evidence="1" id="KW-1133">Transmembrane helix</keyword>
<evidence type="ECO:0000313" key="2">
    <source>
        <dbReference type="Proteomes" id="UP000035680"/>
    </source>
</evidence>
<name>A0A0K0F4K3_STRVS</name>
<reference evidence="3" key="2">
    <citation type="submission" date="2015-08" db="UniProtKB">
        <authorList>
            <consortium name="WormBaseParasite"/>
        </authorList>
    </citation>
    <scope>IDENTIFICATION</scope>
</reference>
<dbReference type="WBParaSite" id="SVE_0374200.1">
    <property type="protein sequence ID" value="SVE_0374200.1"/>
    <property type="gene ID" value="SVE_0374200"/>
</dbReference>
<dbReference type="Proteomes" id="UP000035680">
    <property type="component" value="Unassembled WGS sequence"/>
</dbReference>
<organism evidence="2 3">
    <name type="scientific">Strongyloides venezuelensis</name>
    <name type="common">Threadworm</name>
    <dbReference type="NCBI Taxonomy" id="75913"/>
    <lineage>
        <taxon>Eukaryota</taxon>
        <taxon>Metazoa</taxon>
        <taxon>Ecdysozoa</taxon>
        <taxon>Nematoda</taxon>
        <taxon>Chromadorea</taxon>
        <taxon>Rhabditida</taxon>
        <taxon>Tylenchina</taxon>
        <taxon>Panagrolaimomorpha</taxon>
        <taxon>Strongyloidoidea</taxon>
        <taxon>Strongyloididae</taxon>
        <taxon>Strongyloides</taxon>
    </lineage>
</organism>
<sequence>MALKNVTIFIEDNGNQKAIKNYPLVNKVKNSDKQANTVLCICLINLICQHGVYFCLFRLEENSLLIGGIGLVITCLFIVIFYIGYYKKFKNYKYTNVAYIICQSLLMIIIVLRICQYICYSTIHKIYVLEIQDPFNNVNREIFTKGMSKYINVLIRSSGAIVFLLFWTLGLRKCYILYKETSVIVKNRSNLKKFNKMRTEPIQVGTQKANWNQPCIF</sequence>